<feature type="region of interest" description="Disordered" evidence="1">
    <location>
        <begin position="50"/>
        <end position="79"/>
    </location>
</feature>
<dbReference type="AlphaFoldDB" id="A0A315ZUW2"/>
<dbReference type="InterPro" id="IPR008984">
    <property type="entry name" value="SMAD_FHA_dom_sf"/>
</dbReference>
<sequence length="192" mass="22865">MQMMYWIILIVLAVLILVTIIATVVTIVKERKEYRKYELDEEYDIEEDDYEDKRPARRRRRPGTQQELEDDDLDAGAENSSGKKRRWKIILEDTDTQERYTYIFYDNIGIGRTTKEVAFEEFLSLTNDRKISKVHCAIIRRKDKLYLRDEGSKNHTFLNGKKIQKPIVIQREDFISLGETELEVIKILRETN</sequence>
<dbReference type="CDD" id="cd00060">
    <property type="entry name" value="FHA"/>
    <property type="match status" value="1"/>
</dbReference>
<dbReference type="Gene3D" id="2.60.200.20">
    <property type="match status" value="1"/>
</dbReference>
<name>A0A315ZUW2_9FIRM</name>
<evidence type="ECO:0000256" key="1">
    <source>
        <dbReference type="SAM" id="MobiDB-lite"/>
    </source>
</evidence>
<evidence type="ECO:0000313" key="5">
    <source>
        <dbReference type="Proteomes" id="UP000254051"/>
    </source>
</evidence>
<dbReference type="SUPFAM" id="SSF49879">
    <property type="entry name" value="SMAD/FHA domain"/>
    <property type="match status" value="1"/>
</dbReference>
<evidence type="ECO:0000313" key="4">
    <source>
        <dbReference type="EMBL" id="SUQ14817.1"/>
    </source>
</evidence>
<evidence type="ECO:0000256" key="2">
    <source>
        <dbReference type="SAM" id="Phobius"/>
    </source>
</evidence>
<dbReference type="Proteomes" id="UP000254051">
    <property type="component" value="Unassembled WGS sequence"/>
</dbReference>
<accession>A0A315ZUW2</accession>
<dbReference type="Pfam" id="PF00498">
    <property type="entry name" value="FHA"/>
    <property type="match status" value="1"/>
</dbReference>
<dbReference type="InterPro" id="IPR000253">
    <property type="entry name" value="FHA_dom"/>
</dbReference>
<dbReference type="PROSITE" id="PS50006">
    <property type="entry name" value="FHA_DOMAIN"/>
    <property type="match status" value="1"/>
</dbReference>
<keyword evidence="5" id="KW-1185">Reference proteome</keyword>
<protein>
    <submittedName>
        <fullName evidence="4">FHA domain-containing protein</fullName>
    </submittedName>
</protein>
<keyword evidence="2" id="KW-0472">Membrane</keyword>
<feature type="domain" description="FHA" evidence="3">
    <location>
        <begin position="108"/>
        <end position="163"/>
    </location>
</feature>
<organism evidence="4 5">
    <name type="scientific">Faecalicatena contorta</name>
    <dbReference type="NCBI Taxonomy" id="39482"/>
    <lineage>
        <taxon>Bacteria</taxon>
        <taxon>Bacillati</taxon>
        <taxon>Bacillota</taxon>
        <taxon>Clostridia</taxon>
        <taxon>Lachnospirales</taxon>
        <taxon>Lachnospiraceae</taxon>
        <taxon>Faecalicatena</taxon>
    </lineage>
</organism>
<gene>
    <name evidence="4" type="ORF">SAMN05216529_10842</name>
</gene>
<feature type="transmembrane region" description="Helical" evidence="2">
    <location>
        <begin position="6"/>
        <end position="28"/>
    </location>
</feature>
<keyword evidence="2" id="KW-1133">Transmembrane helix</keyword>
<dbReference type="EMBL" id="UHJJ01000008">
    <property type="protein sequence ID" value="SUQ14817.1"/>
    <property type="molecule type" value="Genomic_DNA"/>
</dbReference>
<dbReference type="SMART" id="SM00240">
    <property type="entry name" value="FHA"/>
    <property type="match status" value="1"/>
</dbReference>
<proteinExistence type="predicted"/>
<keyword evidence="2" id="KW-0812">Transmembrane</keyword>
<evidence type="ECO:0000259" key="3">
    <source>
        <dbReference type="PROSITE" id="PS50006"/>
    </source>
</evidence>
<reference evidence="5" key="1">
    <citation type="submission" date="2017-07" db="EMBL/GenBank/DDBJ databases">
        <authorList>
            <person name="Varghese N."/>
            <person name="Submissions S."/>
        </authorList>
    </citation>
    <scope>NUCLEOTIDE SEQUENCE [LARGE SCALE GENOMIC DNA]</scope>
    <source>
        <strain evidence="5">NLAE-zl-C134</strain>
    </source>
</reference>